<keyword evidence="6 10" id="KW-0812">Transmembrane</keyword>
<keyword evidence="3 10" id="KW-0813">Transport</keyword>
<dbReference type="InterPro" id="IPR051045">
    <property type="entry name" value="TonB-dependent_transducer"/>
</dbReference>
<keyword evidence="5 10" id="KW-0997">Cell inner membrane</keyword>
<evidence type="ECO:0000256" key="6">
    <source>
        <dbReference type="ARBA" id="ARBA00022692"/>
    </source>
</evidence>
<dbReference type="PRINTS" id="PR01374">
    <property type="entry name" value="TONBPROTEIN"/>
</dbReference>
<keyword evidence="10" id="KW-0735">Signal-anchor</keyword>
<evidence type="ECO:0000256" key="9">
    <source>
        <dbReference type="ARBA" id="ARBA00023136"/>
    </source>
</evidence>
<dbReference type="InterPro" id="IPR037682">
    <property type="entry name" value="TonB_C"/>
</dbReference>
<comment type="subcellular location">
    <subcellularLocation>
        <location evidence="1 10">Cell inner membrane</location>
        <topology evidence="1 10">Single-pass membrane protein</topology>
        <orientation evidence="1 10">Periplasmic side</orientation>
    </subcellularLocation>
</comment>
<reference evidence="14" key="1">
    <citation type="journal article" date="2019" name="Int. J. Syst. Evol. Microbiol.">
        <title>The Global Catalogue of Microorganisms (GCM) 10K type strain sequencing project: providing services to taxonomists for standard genome sequencing and annotation.</title>
        <authorList>
            <consortium name="The Broad Institute Genomics Platform"/>
            <consortium name="The Broad Institute Genome Sequencing Center for Infectious Disease"/>
            <person name="Wu L."/>
            <person name="Ma J."/>
        </authorList>
    </citation>
    <scope>NUCLEOTIDE SEQUENCE [LARGE SCALE GENOMIC DNA]</scope>
    <source>
        <strain evidence="14">NBRC 111980</strain>
    </source>
</reference>
<evidence type="ECO:0000256" key="8">
    <source>
        <dbReference type="ARBA" id="ARBA00022989"/>
    </source>
</evidence>
<dbReference type="InterPro" id="IPR003538">
    <property type="entry name" value="TonB"/>
</dbReference>
<feature type="transmembrane region" description="Helical" evidence="10">
    <location>
        <begin position="20"/>
        <end position="39"/>
    </location>
</feature>
<dbReference type="Pfam" id="PF03544">
    <property type="entry name" value="TonB_C"/>
    <property type="match status" value="1"/>
</dbReference>
<comment type="similarity">
    <text evidence="2 10">Belongs to the TonB family.</text>
</comment>
<keyword evidence="9 10" id="KW-0472">Membrane</keyword>
<keyword evidence="4 10" id="KW-1003">Cell membrane</keyword>
<evidence type="ECO:0000313" key="14">
    <source>
        <dbReference type="Proteomes" id="UP001156670"/>
    </source>
</evidence>
<evidence type="ECO:0000259" key="12">
    <source>
        <dbReference type="PROSITE" id="PS52015"/>
    </source>
</evidence>
<evidence type="ECO:0000256" key="5">
    <source>
        <dbReference type="ARBA" id="ARBA00022519"/>
    </source>
</evidence>
<name>A0ABQ5XLQ5_9GAMM</name>
<dbReference type="Gene3D" id="3.30.1150.10">
    <property type="match status" value="1"/>
</dbReference>
<feature type="domain" description="TonB C-terminal" evidence="12">
    <location>
        <begin position="260"/>
        <end position="353"/>
    </location>
</feature>
<evidence type="ECO:0000256" key="1">
    <source>
        <dbReference type="ARBA" id="ARBA00004383"/>
    </source>
</evidence>
<comment type="caution">
    <text evidence="13">The sequence shown here is derived from an EMBL/GenBank/DDBJ whole genome shotgun (WGS) entry which is preliminary data.</text>
</comment>
<sequence>MDTRNSRHARSLARGAIKPVIIAIIAVVAGLAAVSWFLIIKPHQDAMNADSGGHPSTPVSISQQQAAAPPVNVEAMSLNELLNEARNAMNQQRVIAPAGNNAFEFYLKVLQKQPGNPVASDALRETFPFAASNVEQVINQRQFDEADREINLLAKVDPTNYTLTILRSKLDAQRKTLDQEQQKQLDQQRQTELATQKAAADKAAADKALADKAAADKVAQQQAALAAQQKSRQAEEAQKSTSAPAGNEVASSANISAGGSETRDAIPISTIRPRYPANALRNNQEGWVDVQYTVNVDGSVSNIQVVSAEPRHVFDNAAIDALRRAKFSPAMRGGAAIASQQQKRIEFKLNNTQ</sequence>
<organism evidence="13 14">
    <name type="scientific">Dyella acidisoli</name>
    <dbReference type="NCBI Taxonomy" id="1867834"/>
    <lineage>
        <taxon>Bacteria</taxon>
        <taxon>Pseudomonadati</taxon>
        <taxon>Pseudomonadota</taxon>
        <taxon>Gammaproteobacteria</taxon>
        <taxon>Lysobacterales</taxon>
        <taxon>Rhodanobacteraceae</taxon>
        <taxon>Dyella</taxon>
    </lineage>
</organism>
<dbReference type="NCBIfam" id="TIGR01352">
    <property type="entry name" value="tonB_Cterm"/>
    <property type="match status" value="1"/>
</dbReference>
<protein>
    <recommendedName>
        <fullName evidence="10">Protein TonB</fullName>
    </recommendedName>
</protein>
<keyword evidence="14" id="KW-1185">Reference proteome</keyword>
<comment type="function">
    <text evidence="10">Interacts with outer membrane receptor proteins that carry out high-affinity binding and energy dependent uptake into the periplasmic space of specific substrates. It could act to transduce energy from the cytoplasmic membrane to specific energy-requiring processes in the outer membrane, resulting in the release into the periplasm of ligands bound by these outer membrane proteins.</text>
</comment>
<evidence type="ECO:0000256" key="4">
    <source>
        <dbReference type="ARBA" id="ARBA00022475"/>
    </source>
</evidence>
<dbReference type="SUPFAM" id="SSF74653">
    <property type="entry name" value="TolA/TonB C-terminal domain"/>
    <property type="match status" value="1"/>
</dbReference>
<gene>
    <name evidence="13" type="ORF">GCM10007901_15720</name>
</gene>
<dbReference type="InterPro" id="IPR006260">
    <property type="entry name" value="TonB/TolA_C"/>
</dbReference>
<dbReference type="PROSITE" id="PS52015">
    <property type="entry name" value="TONB_CTD"/>
    <property type="match status" value="1"/>
</dbReference>
<evidence type="ECO:0000313" key="13">
    <source>
        <dbReference type="EMBL" id="GLQ92621.1"/>
    </source>
</evidence>
<feature type="compositionally biased region" description="Polar residues" evidence="11">
    <location>
        <begin position="239"/>
        <end position="259"/>
    </location>
</feature>
<feature type="region of interest" description="Disordered" evidence="11">
    <location>
        <begin position="226"/>
        <end position="261"/>
    </location>
</feature>
<dbReference type="EMBL" id="BSOB01000010">
    <property type="protein sequence ID" value="GLQ92621.1"/>
    <property type="molecule type" value="Genomic_DNA"/>
</dbReference>
<dbReference type="PANTHER" id="PTHR33446">
    <property type="entry name" value="PROTEIN TONB-RELATED"/>
    <property type="match status" value="1"/>
</dbReference>
<keyword evidence="8 10" id="KW-1133">Transmembrane helix</keyword>
<proteinExistence type="inferred from homology"/>
<keyword evidence="7 10" id="KW-0653">Protein transport</keyword>
<evidence type="ECO:0000256" key="11">
    <source>
        <dbReference type="SAM" id="MobiDB-lite"/>
    </source>
</evidence>
<accession>A0ABQ5XLQ5</accession>
<evidence type="ECO:0000256" key="7">
    <source>
        <dbReference type="ARBA" id="ARBA00022927"/>
    </source>
</evidence>
<evidence type="ECO:0000256" key="2">
    <source>
        <dbReference type="ARBA" id="ARBA00006555"/>
    </source>
</evidence>
<evidence type="ECO:0000256" key="3">
    <source>
        <dbReference type="ARBA" id="ARBA00022448"/>
    </source>
</evidence>
<dbReference type="RefSeq" id="WP_284320339.1">
    <property type="nucleotide sequence ID" value="NZ_BSOB01000010.1"/>
</dbReference>
<evidence type="ECO:0000256" key="10">
    <source>
        <dbReference type="RuleBase" id="RU362123"/>
    </source>
</evidence>
<dbReference type="Proteomes" id="UP001156670">
    <property type="component" value="Unassembled WGS sequence"/>
</dbReference>